<keyword evidence="1" id="KW-0472">Membrane</keyword>
<dbReference type="AlphaFoldDB" id="A0A812D0W1"/>
<evidence type="ECO:0000313" key="3">
    <source>
        <dbReference type="Proteomes" id="UP000597762"/>
    </source>
</evidence>
<accession>A0A812D0W1</accession>
<dbReference type="Proteomes" id="UP000597762">
    <property type="component" value="Unassembled WGS sequence"/>
</dbReference>
<gene>
    <name evidence="2" type="ORF">SPHA_48105</name>
</gene>
<evidence type="ECO:0000256" key="1">
    <source>
        <dbReference type="SAM" id="Phobius"/>
    </source>
</evidence>
<evidence type="ECO:0000313" key="2">
    <source>
        <dbReference type="EMBL" id="CAE1290205.1"/>
    </source>
</evidence>
<comment type="caution">
    <text evidence="2">The sequence shown here is derived from an EMBL/GenBank/DDBJ whole genome shotgun (WGS) entry which is preliminary data.</text>
</comment>
<name>A0A812D0W1_ACAPH</name>
<keyword evidence="3" id="KW-1185">Reference proteome</keyword>
<organism evidence="2 3">
    <name type="scientific">Acanthosepion pharaonis</name>
    <name type="common">Pharaoh cuttlefish</name>
    <name type="synonym">Sepia pharaonis</name>
    <dbReference type="NCBI Taxonomy" id="158019"/>
    <lineage>
        <taxon>Eukaryota</taxon>
        <taxon>Metazoa</taxon>
        <taxon>Spiralia</taxon>
        <taxon>Lophotrochozoa</taxon>
        <taxon>Mollusca</taxon>
        <taxon>Cephalopoda</taxon>
        <taxon>Coleoidea</taxon>
        <taxon>Decapodiformes</taxon>
        <taxon>Sepiida</taxon>
        <taxon>Sepiina</taxon>
        <taxon>Sepiidae</taxon>
        <taxon>Acanthosepion</taxon>
    </lineage>
</organism>
<sequence>MAVSVRCWSLGSNNFRFSIFSNKHLKEYFLGWNFSSFSFVFFLFFGGFFSHPITISTEEFSGYHSCETGKYLAYYFPDLQHLGDCIVCSLYNVRHRRPTDLNPPSCLSSNAVLFEFVPPSPFIPCYKLRLVHLTLPNPRLIRFRLWPVRHLSIPSEQFISVSSRTASSYPSHPTRPICIRRIKTRPVRIHRIKTRPVRNRRIKTRPVRIRRIKTRPIRIRRIKTRPVRIHQIQPSQFASNPASSHPSHQARPVRVCPVQPGQFASVPFSPASSRLSRSARPVRVCLVQPGQFASSSSSPASLHPLHPARTFPVCPSMPAYSHLSLCLFSNPCLFATSYRSLTSPLPPKHLKELGAQTAFQSRKHFCQFK</sequence>
<reference evidence="2" key="1">
    <citation type="submission" date="2021-01" db="EMBL/GenBank/DDBJ databases">
        <authorList>
            <person name="Li R."/>
            <person name="Bekaert M."/>
        </authorList>
    </citation>
    <scope>NUCLEOTIDE SEQUENCE</scope>
    <source>
        <strain evidence="2">Farmed</strain>
    </source>
</reference>
<feature type="transmembrane region" description="Helical" evidence="1">
    <location>
        <begin position="28"/>
        <end position="49"/>
    </location>
</feature>
<keyword evidence="1" id="KW-0812">Transmembrane</keyword>
<keyword evidence="1" id="KW-1133">Transmembrane helix</keyword>
<protein>
    <submittedName>
        <fullName evidence="2">Uncharacterized protein</fullName>
    </submittedName>
</protein>
<dbReference type="EMBL" id="CAHIKZ030002655">
    <property type="protein sequence ID" value="CAE1290205.1"/>
    <property type="molecule type" value="Genomic_DNA"/>
</dbReference>
<proteinExistence type="predicted"/>